<dbReference type="InterPro" id="IPR036365">
    <property type="entry name" value="PGBD-like_sf"/>
</dbReference>
<feature type="domain" description="Peptidoglycan binding-like" evidence="2">
    <location>
        <begin position="136"/>
        <end position="185"/>
    </location>
</feature>
<accession>A0A512PD39</accession>
<evidence type="ECO:0000313" key="4">
    <source>
        <dbReference type="Proteomes" id="UP000321798"/>
    </source>
</evidence>
<dbReference type="SUPFAM" id="SSF47090">
    <property type="entry name" value="PGBD-like"/>
    <property type="match status" value="1"/>
</dbReference>
<organism evidence="3 4">
    <name type="scientific">Cellulomonas soli</name>
    <dbReference type="NCBI Taxonomy" id="931535"/>
    <lineage>
        <taxon>Bacteria</taxon>
        <taxon>Bacillati</taxon>
        <taxon>Actinomycetota</taxon>
        <taxon>Actinomycetes</taxon>
        <taxon>Micrococcales</taxon>
        <taxon>Cellulomonadaceae</taxon>
        <taxon>Cellulomonas</taxon>
    </lineage>
</organism>
<dbReference type="Proteomes" id="UP000321798">
    <property type="component" value="Unassembled WGS sequence"/>
</dbReference>
<proteinExistence type="predicted"/>
<evidence type="ECO:0000259" key="2">
    <source>
        <dbReference type="Pfam" id="PF01471"/>
    </source>
</evidence>
<dbReference type="AlphaFoldDB" id="A0A512PD39"/>
<gene>
    <name evidence="3" type="ORF">CSO01_17810</name>
</gene>
<feature type="transmembrane region" description="Helical" evidence="1">
    <location>
        <begin position="25"/>
        <end position="43"/>
    </location>
</feature>
<sequence>MTAPAENAPAGHDEHEPRARRTARWLALVLVVALAAGAGWWAARVTTAHDIPEVDAGSQQVQVEVVDGRVGRALAVNVTVARPFRLLASNSLEGVVTSVGGGDAQLGEPVFVVAGVPARAVVGVMPFYRDLAGGTSGADVTQLQDALRDLGYFQGSSDGRFGASTTRAVTAWQKAVGEPATGTVTLGSLIAFPQLPATYRLDEDFVVGAVVGGGEPAVFAPAGDAEFRLVLGADQARLVPAEADVMVTFEDLQWAAVVTSSTVGEDGSTTFALVGPDGGAVCGEQCASLPAQEQITLLAQVQVVPQTTGPAVPVAAVRTAADGGTYVVLPGGDEEAVTVLAAGDGLAIVDGLTAGDQVVVLDAASSTQGGAGEPDQG</sequence>
<dbReference type="Pfam" id="PF01471">
    <property type="entry name" value="PG_binding_1"/>
    <property type="match status" value="1"/>
</dbReference>
<evidence type="ECO:0000256" key="1">
    <source>
        <dbReference type="SAM" id="Phobius"/>
    </source>
</evidence>
<keyword evidence="4" id="KW-1185">Reference proteome</keyword>
<dbReference type="InterPro" id="IPR002477">
    <property type="entry name" value="Peptidoglycan-bd-like"/>
</dbReference>
<reference evidence="3 4" key="1">
    <citation type="submission" date="2019-07" db="EMBL/GenBank/DDBJ databases">
        <title>Whole genome shotgun sequence of Cellulomonas soli NBRC 109434.</title>
        <authorList>
            <person name="Hosoyama A."/>
            <person name="Uohara A."/>
            <person name="Ohji S."/>
            <person name="Ichikawa N."/>
        </authorList>
    </citation>
    <scope>NUCLEOTIDE SEQUENCE [LARGE SCALE GENOMIC DNA]</scope>
    <source>
        <strain evidence="3 4">NBRC 109434</strain>
    </source>
</reference>
<keyword evidence="1" id="KW-0812">Transmembrane</keyword>
<name>A0A512PD39_9CELL</name>
<dbReference type="InterPro" id="IPR036366">
    <property type="entry name" value="PGBDSf"/>
</dbReference>
<keyword evidence="1" id="KW-1133">Transmembrane helix</keyword>
<dbReference type="Gene3D" id="1.10.101.10">
    <property type="entry name" value="PGBD-like superfamily/PGBD"/>
    <property type="match status" value="1"/>
</dbReference>
<dbReference type="EMBL" id="BKAL01000005">
    <property type="protein sequence ID" value="GEP69066.1"/>
    <property type="molecule type" value="Genomic_DNA"/>
</dbReference>
<keyword evidence="1" id="KW-0472">Membrane</keyword>
<comment type="caution">
    <text evidence="3">The sequence shown here is derived from an EMBL/GenBank/DDBJ whole genome shotgun (WGS) entry which is preliminary data.</text>
</comment>
<evidence type="ECO:0000313" key="3">
    <source>
        <dbReference type="EMBL" id="GEP69066.1"/>
    </source>
</evidence>
<dbReference type="RefSeq" id="WP_179561673.1">
    <property type="nucleotide sequence ID" value="NZ_BAABBJ010000003.1"/>
</dbReference>
<protein>
    <recommendedName>
        <fullName evidence="2">Peptidoglycan binding-like domain-containing protein</fullName>
    </recommendedName>
</protein>